<proteinExistence type="predicted"/>
<gene>
    <name evidence="1" type="ORF">TCIL3000_0_30070</name>
</gene>
<protein>
    <submittedName>
        <fullName evidence="1">WGS project CAEQ00000000 data, annotated contig 1190</fullName>
    </submittedName>
</protein>
<dbReference type="AlphaFoldDB" id="F9W4J8"/>
<sequence length="1168" mass="128029">MVPDITFRHCVPTATAALTAHLMADGRNVFVSSTLTVDFTYVTSSNSSDKTMEPAAELSREPEKVESFPALLLALSPLHKIQRVRVMSSKKSGENMVQGDECNPSTDGASMEWQDVELNEETLTPVDGSVLRMISHGSAKQGVASYTAQDGCPQDVTPCKRRHSTGNDTFSDDGSDVLELVFSSSDSGDDKAPNEPSCVPELCQDGEEFVRCFTLKLLPPATDAFGAVDGEFHSVHRCSVDIVLLPSEELAHVSYPQMFVSSLCDTVRPTSNTFQNSEADEVVCWDESSYVLLVGQRMYDCFICPRLAYADKTIPCVGYSSVDVNITAISLLENDDGKKWTTVLFSPLPLRPENLLCAFVQTKVATNSRCNVEIHGGVKWHVRYSAAFVHMAAADSGEAAVGPALPDMYFFGCDHANFQHILHMEKVAEAAWTAAVHYVTEDYPRTWVVSHTYEVNTLLGLRRGVLCTDRAALLSSDTLRASVAGGALNSPAISLRGKVAMLSASLEMRWRAAGTLCQNVPEFIETWDTHCFASVNTALLRAWSICLLADDRGWSEFLRQERQIALHGASLTPPRGGLWSLPVQYAQEVYKSLLLLSSYFVVNALRHNQYRPWDLLRDGSTSPVIVQNDVCGTLVSTGMHPNLVRFLLRENIMKVNGTCGSSHLPFVRFVGTLSYEGKLLRQPRSGPASVLCHEVSTHLKPTRTDKVDGLSAPLFDRGIVDDTDWLIDLPFTVLCFSLEHPKITSSAPQKSDGVAPLPRCRVTQILPCCWRISGLDWACGIAQHSIFLVITNQERSAGDDTEAGVRHGEGGAAADDTEKEELSFHIPLLVFNPKVVPPSLFLRVEHTEFFNDILRLPDTRKQQAIIRHVMEEAVNEEHKELDEADMLFTPLLNQLLMGVCEASSCLPSTSEKPLTFALIDAALCAADVNEVDVWRRVYNDVRMRFFRSVSHHTNGVINKHSLKRLSGSSDELFVCCESLRMATNLRNCIRIMREYLSSLHCDPLPVNSQVRRGPRLLSLKLRRGVAGGPNEDNGRQEKEIDDVPIWGLTDVALYVARVLDVSGGCITSKTFETRAAASSLVMPLWLPLLGNRFCDGSLAHGHSASMAAGQKILEALSKGFLPASVVGGDDPAGSAHHVAADALLRTAFECFASTTNSSGGSVIHDGVT</sequence>
<reference evidence="2" key="1">
    <citation type="submission" date="2011-07" db="EMBL/GenBank/DDBJ databases">
        <title>Divergent evolution of antigenic variation in African trypanosomes.</title>
        <authorList>
            <person name="Jackson A.P."/>
            <person name="Berry A."/>
            <person name="Allison H.C."/>
            <person name="Burton P."/>
            <person name="Anderson J."/>
            <person name="Aslett M."/>
            <person name="Brown R."/>
            <person name="Corton N."/>
            <person name="Harris D."/>
            <person name="Hauser H."/>
            <person name="Gamble J."/>
            <person name="Gilderthorp R."/>
            <person name="McQuillan J."/>
            <person name="Quail M.A."/>
            <person name="Sanders M."/>
            <person name="Van Tonder A."/>
            <person name="Ginger M.L."/>
            <person name="Donelson J.E."/>
            <person name="Field M.C."/>
            <person name="Barry J.D."/>
            <person name="Berriman M."/>
            <person name="Hertz-Fowler C."/>
        </authorList>
    </citation>
    <scope>NUCLEOTIDE SEQUENCE [LARGE SCALE GENOMIC DNA]</scope>
    <source>
        <strain evidence="2">IL3000</strain>
    </source>
</reference>
<dbReference type="OMA" id="IYFFHCD"/>
<comment type="caution">
    <text evidence="1">The sequence shown here is derived from an EMBL/GenBank/DDBJ whole genome shotgun (WGS) entry which is preliminary data.</text>
</comment>
<evidence type="ECO:0000313" key="2">
    <source>
        <dbReference type="Proteomes" id="UP000000702"/>
    </source>
</evidence>
<dbReference type="Proteomes" id="UP000000702">
    <property type="component" value="Unassembled WGS sequence"/>
</dbReference>
<reference evidence="1 2" key="2">
    <citation type="journal article" date="2012" name="Proc. Natl. Acad. Sci. U.S.A.">
        <title>Antigenic diversity is generated by distinct evolutionary mechanisms in African trypanosome species.</title>
        <authorList>
            <person name="Jackson A.P."/>
            <person name="Berry A."/>
            <person name="Aslett M."/>
            <person name="Allison H.C."/>
            <person name="Burton P."/>
            <person name="Vavrova-Anderson J."/>
            <person name="Brown R."/>
            <person name="Browne H."/>
            <person name="Corton N."/>
            <person name="Hauser H."/>
            <person name="Gamble J."/>
            <person name="Gilderthorp R."/>
            <person name="Marcello L."/>
            <person name="McQuillan J."/>
            <person name="Otto T.D."/>
            <person name="Quail M.A."/>
            <person name="Sanders M.J."/>
            <person name="van Tonder A."/>
            <person name="Ginger M.L."/>
            <person name="Field M.C."/>
            <person name="Barry J.D."/>
            <person name="Hertz-Fowler C."/>
            <person name="Berriman M."/>
        </authorList>
    </citation>
    <scope>NUCLEOTIDE SEQUENCE [LARGE SCALE GENOMIC DNA]</scope>
    <source>
        <strain evidence="1 2">IL3000</strain>
    </source>
</reference>
<organism evidence="1 2">
    <name type="scientific">Trypanosoma congolense (strain IL3000)</name>
    <dbReference type="NCBI Taxonomy" id="1068625"/>
    <lineage>
        <taxon>Eukaryota</taxon>
        <taxon>Discoba</taxon>
        <taxon>Euglenozoa</taxon>
        <taxon>Kinetoplastea</taxon>
        <taxon>Metakinetoplastina</taxon>
        <taxon>Trypanosomatida</taxon>
        <taxon>Trypanosomatidae</taxon>
        <taxon>Trypanosoma</taxon>
        <taxon>Nannomonas</taxon>
    </lineage>
</organism>
<name>F9W4J8_TRYCI</name>
<evidence type="ECO:0000313" key="1">
    <source>
        <dbReference type="EMBL" id="CCD12092.1"/>
    </source>
</evidence>
<dbReference type="VEuPathDB" id="TriTrypDB:TcIL3000_0_30070"/>
<keyword evidence="2" id="KW-1185">Reference proteome</keyword>
<accession>F9W4J8</accession>
<dbReference type="EMBL" id="CAEQ01000564">
    <property type="protein sequence ID" value="CCD12092.1"/>
    <property type="molecule type" value="Genomic_DNA"/>
</dbReference>